<evidence type="ECO:0000313" key="2">
    <source>
        <dbReference type="Proteomes" id="UP001326110"/>
    </source>
</evidence>
<organism evidence="1 2">
    <name type="scientific">Duganella zoogloeoides</name>
    <dbReference type="NCBI Taxonomy" id="75659"/>
    <lineage>
        <taxon>Bacteria</taxon>
        <taxon>Pseudomonadati</taxon>
        <taxon>Pseudomonadota</taxon>
        <taxon>Betaproteobacteria</taxon>
        <taxon>Burkholderiales</taxon>
        <taxon>Oxalobacteraceae</taxon>
        <taxon>Telluria group</taxon>
        <taxon>Duganella</taxon>
    </lineage>
</organism>
<accession>A0ABZ0Y4U8</accession>
<dbReference type="RefSeq" id="WP_154819817.1">
    <property type="nucleotide sequence ID" value="NZ_CP140152.1"/>
</dbReference>
<dbReference type="GeneID" id="43166975"/>
<evidence type="ECO:0000313" key="1">
    <source>
        <dbReference type="EMBL" id="WQH07077.1"/>
    </source>
</evidence>
<name>A0ABZ0Y4U8_9BURK</name>
<sequence length="119" mass="13272">MTKKLYGVVFASAADAEYEGMAHVWVRDANTAHWFSLSRAVESDCIEVMVSDQLSCYDEVNVTLSKTGILVRLNDAGTQSLDGHHEYSIEFHPESVDIAEIRETLEVIFRGKSGLLLHV</sequence>
<gene>
    <name evidence="1" type="ORF">SR858_12310</name>
</gene>
<dbReference type="Proteomes" id="UP001326110">
    <property type="component" value="Chromosome"/>
</dbReference>
<proteinExistence type="predicted"/>
<reference evidence="1 2" key="1">
    <citation type="submission" date="2023-11" db="EMBL/GenBank/DDBJ databases">
        <title>MicrobeMod: A computational toolkit for identifying prokaryotic methylation and restriction-modification with nanopore sequencing.</title>
        <authorList>
            <person name="Crits-Christoph A."/>
            <person name="Kang S.C."/>
            <person name="Lee H."/>
            <person name="Ostrov N."/>
        </authorList>
    </citation>
    <scope>NUCLEOTIDE SEQUENCE [LARGE SCALE GENOMIC DNA]</scope>
    <source>
        <strain evidence="1 2">ATCC 25935</strain>
    </source>
</reference>
<keyword evidence="2" id="KW-1185">Reference proteome</keyword>
<protein>
    <submittedName>
        <fullName evidence="1">Transcriptional repressor</fullName>
    </submittedName>
</protein>
<dbReference type="EMBL" id="CP140152">
    <property type="protein sequence ID" value="WQH07077.1"/>
    <property type="molecule type" value="Genomic_DNA"/>
</dbReference>